<evidence type="ECO:0000313" key="15">
    <source>
        <dbReference type="EMBL" id="KZS09601.1"/>
    </source>
</evidence>
<dbReference type="EC" id="3.2.1.114" evidence="9"/>
<comment type="similarity">
    <text evidence="2">Belongs to the glycosyl hydrolase 38 family.</text>
</comment>
<evidence type="ECO:0000256" key="13">
    <source>
        <dbReference type="SAM" id="SignalP"/>
    </source>
</evidence>
<dbReference type="SUPFAM" id="SSF88713">
    <property type="entry name" value="Glycoside hydrolase/deacetylase"/>
    <property type="match status" value="1"/>
</dbReference>
<dbReference type="FunFam" id="3.20.110.10:FF:000007">
    <property type="entry name" value="Alpha-mannosidase"/>
    <property type="match status" value="1"/>
</dbReference>
<feature type="chain" id="PRO_5007853071" description="mannosyl-oligosaccharide 1,3-1,6-alpha-mannosidase" evidence="13">
    <location>
        <begin position="27"/>
        <end position="1335"/>
    </location>
</feature>
<feature type="domain" description="Glycoside hydrolase family 38 central" evidence="14">
    <location>
        <begin position="670"/>
        <end position="760"/>
    </location>
</feature>
<dbReference type="Gene3D" id="2.70.98.30">
    <property type="entry name" value="Golgi alpha-mannosidase II, domain 4"/>
    <property type="match status" value="1"/>
</dbReference>
<dbReference type="GO" id="GO:0006013">
    <property type="term" value="P:mannose metabolic process"/>
    <property type="evidence" value="ECO:0007669"/>
    <property type="project" value="InterPro"/>
</dbReference>
<comment type="function">
    <text evidence="8">Catalyzes the first committed step in the biosynthesis of complex N-glycans. It controls conversion of high mannose to complex N-glycans; the final hydrolytic step in the N-glycan maturation pathway.</text>
</comment>
<dbReference type="FunFam" id="1.20.1270.50:FF:000001">
    <property type="entry name" value="Alpha-mannosidase"/>
    <property type="match status" value="1"/>
</dbReference>
<keyword evidence="5" id="KW-0378">Hydrolase</keyword>
<evidence type="ECO:0000256" key="10">
    <source>
        <dbReference type="ARBA" id="ARBA00083602"/>
    </source>
</evidence>
<dbReference type="STRING" id="35525.A0A164SGB9"/>
<dbReference type="InterPro" id="IPR011013">
    <property type="entry name" value="Gal_mutarotase_sf_dom"/>
</dbReference>
<sequence length="1335" mass="151898">MIRLPSSIMVVCLALFLIAAPHLIPAVPLDSHADNSHHLMWQSVEDDASTEMEDYVNDNPVIEVDDSGVPVCPPVVNHPQACYAKICRSDIDCLGGQTERVCCYNGCIRTCMIKVKPPPFFDYEESYSDSHRKSDVGMGESIRAGSAEVAEFQRPAIVLTLPGGCHLTQEQYDTYQKFQVSPNVRQWMRRFLSRRPSLRLLAAPILLLAAFTVVGLMTDWIDWNTSKNCAVDKSSLSSAKFNSQREIRQRDEAGPNGATAHWREDSDRAYARSINESSFSSSRADVCRSVTASRADIDTMDVYPTLNFQPEYMRRRDFWDSSLEKRYNDYRKDKTRPPLKVVVLPHSHVDPGWLKTFENYYAQSTHSILDNMVTKLTQHKNMTFIWTEIAFFALWWESALPAKKRQIQKLVEEGRLEFTSGTWVMVDEATPHLYSMLDQMIEGHQWLKSRLGVSPKSAWTVDPFGHGPVAPYLLHAAGLQNTVVQRIHYGWKRWMADRQVSDFYWKLPWETPGRDSVLCHNFPYDIYTTKHSCGPNPKTCLGYDFRNVRGEYNEFTMNSATITRTNIQSKAEVLLEQYAKTGSLTRHNIVLALVGDDFRYDHDIEWDQQYTNYQNLFNYINARKDVYKTEIGFGTLTDYFEAIRGRVDNFPTVKGDFFPYADIFSEGRPAYWTGYFTSRPYYKMLARELEDRLRGAEILYTVALNRARQNALRFPTARRVMDHKYGALVQARRWLALFQHHDAITGTSKTAVMQDYGQKMFQALKDAVNIASSSASILLSADDDEWKRFRLLPALRRPTYDKLAQKTTLDLAGTDQTEKTVILYNSEAHHRDEMVRLKTSWPYIRVLDPDGNKIKHQVNPVWTLQHHQRLEPAPESFQLVFIASLAPLSLTAFRIQRVHAPTDSNDVKTLVYSTFDNTTLNGPFKSQRLEQLVDIQVENRKIKLLFDGQSGFLKSIRSKTTDRLTPCAMQFAAYPSSMFHSGAYLFMPDANAIDPQIDVLKGFNGKPQIFIISGPVMSEVSVVYSQLLVHSTIIFHKKLEDLIWMETTLDMGPAPNFREHEFFIRFKTGLQNVDPVNGTAEFFTDQNGFAFARRVRHSALGVEANYYPITSAAFIQDEKQRLNVLVNSAKGFTSLEKGWMEFMLDRRTIHDDGRGMGEGMTDNLPTVTPFVLMLEDRKGNGDEVNKLSLPAAFASTRLMYPAAAFIVDIDEAEQADFIARSRVLFLNQPLPCNIHLVGLRTLSEPGLAEAELPSNSALLTLHNRAIDCSLTNDLALCGAVDPEDRVFYPGTSFIGLDLDKVERTSLTGLQTTGLADFDSARLSLMELGSFNLTFV</sequence>
<dbReference type="InterPro" id="IPR037094">
    <property type="entry name" value="Glyco_hydro_38_cen_sf"/>
</dbReference>
<evidence type="ECO:0000256" key="12">
    <source>
        <dbReference type="SAM" id="MobiDB-lite"/>
    </source>
</evidence>
<dbReference type="SMART" id="SM00872">
    <property type="entry name" value="Alpha-mann_mid"/>
    <property type="match status" value="1"/>
</dbReference>
<dbReference type="GO" id="GO:0006491">
    <property type="term" value="P:N-glycan processing"/>
    <property type="evidence" value="ECO:0007669"/>
    <property type="project" value="TreeGrafter"/>
</dbReference>
<dbReference type="SUPFAM" id="SSF74650">
    <property type="entry name" value="Galactose mutarotase-like"/>
    <property type="match status" value="1"/>
</dbReference>
<protein>
    <recommendedName>
        <fullName evidence="9">mannosyl-oligosaccharide 1,3-1,6-alpha-mannosidase</fullName>
        <ecNumber evidence="9">3.2.1.114</ecNumber>
    </recommendedName>
    <alternativeName>
        <fullName evidence="10">Mannosyl-oligosaccharide 1,3-1,6-alpha-mannosidase</fullName>
    </alternativeName>
</protein>
<dbReference type="GO" id="GO:0004572">
    <property type="term" value="F:mannosyl-oligosaccharide 1,3-1,6-alpha-mannosidase activity"/>
    <property type="evidence" value="ECO:0007669"/>
    <property type="project" value="UniProtKB-EC"/>
</dbReference>
<dbReference type="FunFam" id="2.70.98.30:FF:000009">
    <property type="entry name" value="Alpha-mannosidase"/>
    <property type="match status" value="1"/>
</dbReference>
<dbReference type="Proteomes" id="UP000076858">
    <property type="component" value="Unassembled WGS sequence"/>
</dbReference>
<gene>
    <name evidence="15" type="ORF">APZ42_026102</name>
</gene>
<dbReference type="GO" id="GO:0046872">
    <property type="term" value="F:metal ion binding"/>
    <property type="evidence" value="ECO:0007669"/>
    <property type="project" value="UniProtKB-KW"/>
</dbReference>
<dbReference type="Gene3D" id="3.20.110.10">
    <property type="entry name" value="Glycoside hydrolase 38, N terminal domain"/>
    <property type="match status" value="1"/>
</dbReference>
<dbReference type="InterPro" id="IPR050843">
    <property type="entry name" value="Glycosyl_Hydrlase_38"/>
</dbReference>
<evidence type="ECO:0000256" key="6">
    <source>
        <dbReference type="ARBA" id="ARBA00022833"/>
    </source>
</evidence>
<evidence type="ECO:0000256" key="3">
    <source>
        <dbReference type="ARBA" id="ARBA00011748"/>
    </source>
</evidence>
<proteinExistence type="inferred from homology"/>
<reference evidence="15 16" key="1">
    <citation type="submission" date="2016-03" db="EMBL/GenBank/DDBJ databases">
        <title>EvidentialGene: Evidence-directed Construction of Genes on Genomes.</title>
        <authorList>
            <person name="Gilbert D.G."/>
            <person name="Choi J.-H."/>
            <person name="Mockaitis K."/>
            <person name="Colbourne J."/>
            <person name="Pfrender M."/>
        </authorList>
    </citation>
    <scope>NUCLEOTIDE SEQUENCE [LARGE SCALE GENOMIC DNA]</scope>
    <source>
        <strain evidence="15 16">Xinb3</strain>
        <tissue evidence="15">Complete organism</tissue>
    </source>
</reference>
<dbReference type="Pfam" id="PF01074">
    <property type="entry name" value="Glyco_hydro_38N"/>
    <property type="match status" value="1"/>
</dbReference>
<accession>A0A164SGB9</accession>
<dbReference type="GO" id="GO:0030246">
    <property type="term" value="F:carbohydrate binding"/>
    <property type="evidence" value="ECO:0007669"/>
    <property type="project" value="InterPro"/>
</dbReference>
<feature type="signal peptide" evidence="13">
    <location>
        <begin position="1"/>
        <end position="26"/>
    </location>
</feature>
<dbReference type="InterPro" id="IPR013780">
    <property type="entry name" value="Glyco_hydro_b"/>
</dbReference>
<evidence type="ECO:0000256" key="9">
    <source>
        <dbReference type="ARBA" id="ARBA00066412"/>
    </source>
</evidence>
<comment type="subunit">
    <text evidence="3">Homodimer; disulfide-linked.</text>
</comment>
<dbReference type="CDD" id="cd00199">
    <property type="entry name" value="WAP"/>
    <property type="match status" value="1"/>
</dbReference>
<dbReference type="InterPro" id="IPR000602">
    <property type="entry name" value="Glyco_hydro_38_N"/>
</dbReference>
<comment type="caution">
    <text evidence="15">The sequence shown here is derived from an EMBL/GenBank/DDBJ whole genome shotgun (WGS) entry which is preliminary data.</text>
</comment>
<comment type="catalytic activity">
    <reaction evidence="11">
        <text>N(4)-{beta-D-GlcNAc-(1-&gt;2)-alpha-D-Man-(1-&gt;3)-[alpha-D-Man-(1-&gt;3)-[alpha-D-Man-(1-&gt;6)]-alpha-D-Man-(1-&gt;6)]-beta-D-Man-(1-&gt;4)-beta-D-GlcNAc-(1-&gt;4)-beta-D-GlcNAc}-L-asparaginyl-[protein] + 2 H2O = 2 alpha-D-mannopyranose + an N(4)-{beta-D-GlcNAc-(1-&gt;2)-alpha-D-Man-(1-&gt;3)-[alpha-D-Man-(1-&gt;6)]-beta-D-Man-(1-&gt;4)-beta-D-GlcNAc-(1-&gt;4)-beta-D-GlcNAc}-L-asparaginyl-[protein]</text>
        <dbReference type="Rhea" id="RHEA:56052"/>
        <dbReference type="Rhea" id="RHEA-COMP:14368"/>
        <dbReference type="Rhea" id="RHEA-COMP:14369"/>
        <dbReference type="ChEBI" id="CHEBI:15377"/>
        <dbReference type="ChEBI" id="CHEBI:28729"/>
        <dbReference type="ChEBI" id="CHEBI:60615"/>
        <dbReference type="ChEBI" id="CHEBI:60625"/>
        <dbReference type="EC" id="3.2.1.114"/>
    </reaction>
</comment>
<dbReference type="CDD" id="cd10809">
    <property type="entry name" value="GH38N_AMII_GMII_SfManIII_like"/>
    <property type="match status" value="1"/>
</dbReference>
<evidence type="ECO:0000256" key="11">
    <source>
        <dbReference type="ARBA" id="ARBA00093232"/>
    </source>
</evidence>
<dbReference type="Pfam" id="PF07748">
    <property type="entry name" value="Glyco_hydro_38C"/>
    <property type="match status" value="1"/>
</dbReference>
<dbReference type="EMBL" id="LRGB01002019">
    <property type="protein sequence ID" value="KZS09601.1"/>
    <property type="molecule type" value="Genomic_DNA"/>
</dbReference>
<dbReference type="InterPro" id="IPR028995">
    <property type="entry name" value="Glyco_hydro_57/38_cen_sf"/>
</dbReference>
<evidence type="ECO:0000256" key="4">
    <source>
        <dbReference type="ARBA" id="ARBA00022723"/>
    </source>
</evidence>
<dbReference type="FunFam" id="2.60.40.1180:FF:000093">
    <property type="entry name" value="Alpha-mannosidase"/>
    <property type="match status" value="1"/>
</dbReference>
<evidence type="ECO:0000256" key="7">
    <source>
        <dbReference type="ARBA" id="ARBA00023295"/>
    </source>
</evidence>
<keyword evidence="7" id="KW-0326">Glycosidase</keyword>
<keyword evidence="16" id="KW-1185">Reference proteome</keyword>
<evidence type="ECO:0000256" key="5">
    <source>
        <dbReference type="ARBA" id="ARBA00022801"/>
    </source>
</evidence>
<dbReference type="InterPro" id="IPR011330">
    <property type="entry name" value="Glyco_hydro/deAcase_b/a-brl"/>
</dbReference>
<keyword evidence="6" id="KW-0862">Zinc</keyword>
<feature type="region of interest" description="Disordered" evidence="12">
    <location>
        <begin position="242"/>
        <end position="262"/>
    </location>
</feature>
<dbReference type="InterPro" id="IPR011682">
    <property type="entry name" value="Glyco_hydro_38_C"/>
</dbReference>
<evidence type="ECO:0000256" key="1">
    <source>
        <dbReference type="ARBA" id="ARBA00001947"/>
    </source>
</evidence>
<dbReference type="PANTHER" id="PTHR11607:SF70">
    <property type="entry name" value="ALPHA-MANNOSIDASE"/>
    <property type="match status" value="1"/>
</dbReference>
<dbReference type="OrthoDB" id="5989673at2759"/>
<keyword evidence="13" id="KW-0732">Signal</keyword>
<comment type="cofactor">
    <cofactor evidence="1">
        <name>Zn(2+)</name>
        <dbReference type="ChEBI" id="CHEBI:29105"/>
    </cofactor>
</comment>
<evidence type="ECO:0000259" key="14">
    <source>
        <dbReference type="SMART" id="SM00872"/>
    </source>
</evidence>
<dbReference type="InterPro" id="IPR027291">
    <property type="entry name" value="Glyco_hydro_38_N_sf"/>
</dbReference>
<evidence type="ECO:0000256" key="2">
    <source>
        <dbReference type="ARBA" id="ARBA00009792"/>
    </source>
</evidence>
<name>A0A164SGB9_9CRUS</name>
<organism evidence="15 16">
    <name type="scientific">Daphnia magna</name>
    <dbReference type="NCBI Taxonomy" id="35525"/>
    <lineage>
        <taxon>Eukaryota</taxon>
        <taxon>Metazoa</taxon>
        <taxon>Ecdysozoa</taxon>
        <taxon>Arthropoda</taxon>
        <taxon>Crustacea</taxon>
        <taxon>Branchiopoda</taxon>
        <taxon>Diplostraca</taxon>
        <taxon>Cladocera</taxon>
        <taxon>Anomopoda</taxon>
        <taxon>Daphniidae</taxon>
        <taxon>Daphnia</taxon>
    </lineage>
</organism>
<evidence type="ECO:0000313" key="16">
    <source>
        <dbReference type="Proteomes" id="UP000076858"/>
    </source>
</evidence>
<dbReference type="Gene3D" id="2.60.40.1180">
    <property type="entry name" value="Golgi alpha-mannosidase II"/>
    <property type="match status" value="1"/>
</dbReference>
<dbReference type="Gene3D" id="1.20.1270.50">
    <property type="entry name" value="Glycoside hydrolase family 38, central domain"/>
    <property type="match status" value="1"/>
</dbReference>
<feature type="compositionally biased region" description="Basic and acidic residues" evidence="12">
    <location>
        <begin position="243"/>
        <end position="253"/>
    </location>
</feature>
<evidence type="ECO:0000256" key="8">
    <source>
        <dbReference type="ARBA" id="ARBA00059516"/>
    </source>
</evidence>
<keyword evidence="4" id="KW-0479">Metal-binding</keyword>
<dbReference type="SUPFAM" id="SSF88688">
    <property type="entry name" value="Families 57/38 glycoside transferase middle domain"/>
    <property type="match status" value="1"/>
</dbReference>
<dbReference type="GO" id="GO:0000139">
    <property type="term" value="C:Golgi membrane"/>
    <property type="evidence" value="ECO:0007669"/>
    <property type="project" value="TreeGrafter"/>
</dbReference>
<dbReference type="PANTHER" id="PTHR11607">
    <property type="entry name" value="ALPHA-MANNOSIDASE"/>
    <property type="match status" value="1"/>
</dbReference>
<dbReference type="Pfam" id="PF09261">
    <property type="entry name" value="Alpha-mann_mid"/>
    <property type="match status" value="1"/>
</dbReference>
<dbReference type="InterPro" id="IPR015341">
    <property type="entry name" value="Glyco_hydro_38_cen"/>
</dbReference>